<dbReference type="PROSITE" id="PS51186">
    <property type="entry name" value="GNAT"/>
    <property type="match status" value="2"/>
</dbReference>
<dbReference type="Pfam" id="PF13508">
    <property type="entry name" value="Acetyltransf_7"/>
    <property type="match status" value="1"/>
</dbReference>
<dbReference type="EC" id="2.3.1.189" evidence="4"/>
<evidence type="ECO:0000259" key="5">
    <source>
        <dbReference type="PROSITE" id="PS51186"/>
    </source>
</evidence>
<keyword evidence="2 4" id="KW-0677">Repeat</keyword>
<dbReference type="InterPro" id="IPR000182">
    <property type="entry name" value="GNAT_dom"/>
</dbReference>
<keyword evidence="1 4" id="KW-0808">Transferase</keyword>
<comment type="function">
    <text evidence="4">Catalyzes the transfer of acetyl from acetyl-CoA to desacetylmycothiol (Cys-GlcN-Ins) to form mycothiol.</text>
</comment>
<feature type="binding site" evidence="4">
    <location>
        <position position="274"/>
    </location>
    <ligand>
        <name>1D-myo-inositol 2-(L-cysteinylamino)-2-deoxy-alpha-D-glucopyranoside</name>
        <dbReference type="ChEBI" id="CHEBI:58887"/>
    </ligand>
</feature>
<sequence length="315" mass="33970">MTNRITEVKLPGDTVRGMLERVQANDGVEAFSEQFLAGLDDARLAHTHFAYRSGDGDGDGDGDGSVLGLASLAPDGSAELAVDPDHRGGGIGTALVGAVLERRDDAGLWAHGNLPAARALAAELGFVVVRELLVMSVDGDALRGAAEVPELPEGYTATNYTEATRRWGRADVERAWLKANNDAFSWHPEQGGWDEARLHAGMEAEWFDPDGVLLLYHGEELAGFHWTKVHPDGTGEVYVVGLDSGYRRKGLGDPLVRIGLAHLVRRGAQQVKLYVEADNEPAVARYEALGFHTAESHVVYQKPGATREDVKTIKS</sequence>
<dbReference type="PIRSF" id="PIRSF021524">
    <property type="entry name" value="MSH_acetyltransferase"/>
    <property type="match status" value="1"/>
</dbReference>
<dbReference type="RefSeq" id="WP_092150086.1">
    <property type="nucleotide sequence ID" value="NZ_LT629700.1"/>
</dbReference>
<feature type="binding site" evidence="4">
    <location>
        <position position="33"/>
    </location>
    <ligand>
        <name>1D-myo-inositol 2-(L-cysteinylamino)-2-deoxy-alpha-D-glucopyranoside</name>
        <dbReference type="ChEBI" id="CHEBI:58887"/>
    </ligand>
</feature>
<evidence type="ECO:0000256" key="3">
    <source>
        <dbReference type="ARBA" id="ARBA00023315"/>
    </source>
</evidence>
<dbReference type="Pfam" id="PF00583">
    <property type="entry name" value="Acetyltransf_1"/>
    <property type="match status" value="1"/>
</dbReference>
<dbReference type="AlphaFoldDB" id="A0A1G9NZ93"/>
<gene>
    <name evidence="4" type="primary">mshD</name>
    <name evidence="6" type="ORF">SAMN04488535_1236</name>
</gene>
<feature type="binding site" evidence="4">
    <location>
        <begin position="80"/>
        <end position="82"/>
    </location>
    <ligand>
        <name>acetyl-CoA</name>
        <dbReference type="ChEBI" id="CHEBI:57288"/>
        <label>1</label>
    </ligand>
</feature>
<feature type="binding site" evidence="4">
    <location>
        <position position="236"/>
    </location>
    <ligand>
        <name>1D-myo-inositol 2-(L-cysteinylamino)-2-deoxy-alpha-D-glucopyranoside</name>
        <dbReference type="ChEBI" id="CHEBI:58887"/>
    </ligand>
</feature>
<dbReference type="CDD" id="cd04301">
    <property type="entry name" value="NAT_SF"/>
    <property type="match status" value="2"/>
</dbReference>
<feature type="domain" description="N-acetyltransferase" evidence="5">
    <location>
        <begin position="170"/>
        <end position="314"/>
    </location>
</feature>
<dbReference type="InterPro" id="IPR017813">
    <property type="entry name" value="Mycothiol_AcTrfase"/>
</dbReference>
<protein>
    <recommendedName>
        <fullName evidence="4">Mycothiol acetyltransferase</fullName>
        <shortName evidence="4">MSH acetyltransferase</shortName>
        <ecNumber evidence="4">2.3.1.189</ecNumber>
    </recommendedName>
    <alternativeName>
        <fullName evidence="4">Mycothiol synthase</fullName>
    </alternativeName>
</protein>
<dbReference type="InterPro" id="IPR050276">
    <property type="entry name" value="MshD_Acetyltransferase"/>
</dbReference>
<comment type="caution">
    <text evidence="4">Lacks conserved residue(s) required for the propagation of feature annotation.</text>
</comment>
<dbReference type="OrthoDB" id="3208058at2"/>
<feature type="domain" description="N-acetyltransferase" evidence="5">
    <location>
        <begin position="13"/>
        <end position="149"/>
    </location>
</feature>
<name>A0A1G9NZ93_9CORY</name>
<dbReference type="EMBL" id="LT629700">
    <property type="protein sequence ID" value="SDL91694.1"/>
    <property type="molecule type" value="Genomic_DNA"/>
</dbReference>
<organism evidence="6 7">
    <name type="scientific">Corynebacterium mycetoides</name>
    <dbReference type="NCBI Taxonomy" id="38302"/>
    <lineage>
        <taxon>Bacteria</taxon>
        <taxon>Bacillati</taxon>
        <taxon>Actinomycetota</taxon>
        <taxon>Actinomycetes</taxon>
        <taxon>Mycobacteriales</taxon>
        <taxon>Corynebacteriaceae</taxon>
        <taxon>Corynebacterium</taxon>
    </lineage>
</organism>
<comment type="similarity">
    <text evidence="4">Belongs to the acetyltransferase family. MshD subfamily.</text>
</comment>
<dbReference type="NCBIfam" id="TIGR03448">
    <property type="entry name" value="mycothiol_MshD"/>
    <property type="match status" value="1"/>
</dbReference>
<feature type="binding site" evidence="4">
    <location>
        <begin position="240"/>
        <end position="242"/>
    </location>
    <ligand>
        <name>acetyl-CoA</name>
        <dbReference type="ChEBI" id="CHEBI:57288"/>
        <label>2</label>
    </ligand>
</feature>
<evidence type="ECO:0000256" key="2">
    <source>
        <dbReference type="ARBA" id="ARBA00022737"/>
    </source>
</evidence>
<evidence type="ECO:0000313" key="7">
    <source>
        <dbReference type="Proteomes" id="UP000199350"/>
    </source>
</evidence>
<keyword evidence="7" id="KW-1185">Reference proteome</keyword>
<proteinExistence type="inferred from homology"/>
<evidence type="ECO:0000256" key="1">
    <source>
        <dbReference type="ARBA" id="ARBA00022679"/>
    </source>
</evidence>
<dbReference type="HAMAP" id="MF_01698">
    <property type="entry name" value="MshD"/>
    <property type="match status" value="1"/>
</dbReference>
<feature type="binding site" evidence="4">
    <location>
        <position position="228"/>
    </location>
    <ligand>
        <name>1D-myo-inositol 2-(L-cysteinylamino)-2-deoxy-alpha-D-glucopyranoside</name>
        <dbReference type="ChEBI" id="CHEBI:58887"/>
    </ligand>
</feature>
<comment type="catalytic activity">
    <reaction evidence="4">
        <text>1D-myo-inositol 2-(L-cysteinylamino)-2-deoxy-alpha-D-glucopyranoside + acetyl-CoA = mycothiol + CoA + H(+)</text>
        <dbReference type="Rhea" id="RHEA:26172"/>
        <dbReference type="ChEBI" id="CHEBI:15378"/>
        <dbReference type="ChEBI" id="CHEBI:16768"/>
        <dbReference type="ChEBI" id="CHEBI:57287"/>
        <dbReference type="ChEBI" id="CHEBI:57288"/>
        <dbReference type="ChEBI" id="CHEBI:58887"/>
        <dbReference type="EC" id="2.3.1.189"/>
    </reaction>
</comment>
<dbReference type="Gene3D" id="3.40.630.30">
    <property type="match status" value="1"/>
</dbReference>
<accession>A0A1G9NZ93</accession>
<feature type="binding site" evidence="4">
    <location>
        <position position="189"/>
    </location>
    <ligand>
        <name>1D-myo-inositol 2-(L-cysteinylamino)-2-deoxy-alpha-D-glucopyranoside</name>
        <dbReference type="ChEBI" id="CHEBI:58887"/>
    </ligand>
</feature>
<dbReference type="SUPFAM" id="SSF55729">
    <property type="entry name" value="Acyl-CoA N-acyltransferases (Nat)"/>
    <property type="match status" value="2"/>
</dbReference>
<dbReference type="PANTHER" id="PTHR43617">
    <property type="entry name" value="L-AMINO ACID N-ACETYLTRANSFERASE"/>
    <property type="match status" value="1"/>
</dbReference>
<dbReference type="Proteomes" id="UP000199350">
    <property type="component" value="Chromosome I"/>
</dbReference>
<dbReference type="STRING" id="38302.SAMN04488535_1236"/>
<dbReference type="InterPro" id="IPR016181">
    <property type="entry name" value="Acyl_CoA_acyltransferase"/>
</dbReference>
<evidence type="ECO:0000313" key="6">
    <source>
        <dbReference type="EMBL" id="SDL91694.1"/>
    </source>
</evidence>
<dbReference type="GO" id="GO:0008999">
    <property type="term" value="F:protein-N-terminal-alanine acetyltransferase activity"/>
    <property type="evidence" value="ECO:0007669"/>
    <property type="project" value="TreeGrafter"/>
</dbReference>
<reference evidence="7" key="1">
    <citation type="submission" date="2016-10" db="EMBL/GenBank/DDBJ databases">
        <authorList>
            <person name="Varghese N."/>
            <person name="Submissions S."/>
        </authorList>
    </citation>
    <scope>NUCLEOTIDE SEQUENCE [LARGE SCALE GENOMIC DNA]</scope>
    <source>
        <strain evidence="7">DSM 20632</strain>
    </source>
</reference>
<evidence type="ECO:0000256" key="4">
    <source>
        <dbReference type="HAMAP-Rule" id="MF_01698"/>
    </source>
</evidence>
<comment type="subunit">
    <text evidence="4">Monomer.</text>
</comment>
<feature type="binding site" evidence="4">
    <location>
        <begin position="247"/>
        <end position="253"/>
    </location>
    <ligand>
        <name>acetyl-CoA</name>
        <dbReference type="ChEBI" id="CHEBI:57288"/>
        <label>2</label>
    </ligand>
</feature>
<keyword evidence="3 4" id="KW-0012">Acyltransferase</keyword>
<dbReference type="GO" id="GO:0035447">
    <property type="term" value="F:mycothiol synthase activity"/>
    <property type="evidence" value="ECO:0007669"/>
    <property type="project" value="UniProtKB-UniRule"/>
</dbReference>
<dbReference type="PANTHER" id="PTHR43617:SF31">
    <property type="entry name" value="MYCOTHIOL ACETYLTRANSFERASE"/>
    <property type="match status" value="1"/>
</dbReference>
<dbReference type="GO" id="GO:0010125">
    <property type="term" value="P:mycothiol biosynthetic process"/>
    <property type="evidence" value="ECO:0007669"/>
    <property type="project" value="UniProtKB-UniRule"/>
</dbReference>